<dbReference type="PANTHER" id="PTHR12227:SF0">
    <property type="entry name" value="GLYCERATE KINASE"/>
    <property type="match status" value="1"/>
</dbReference>
<dbReference type="Pfam" id="PF13660">
    <property type="entry name" value="DUF4147"/>
    <property type="match status" value="1"/>
</dbReference>
<feature type="domain" description="MOFRL" evidence="1">
    <location>
        <begin position="307"/>
        <end position="413"/>
    </location>
</feature>
<dbReference type="InterPro" id="IPR039760">
    <property type="entry name" value="MOFRL_protein"/>
</dbReference>
<dbReference type="EMBL" id="FLAC01000009">
    <property type="protein sequence ID" value="SAP83717.1"/>
    <property type="molecule type" value="Genomic_DNA"/>
</dbReference>
<dbReference type="InterPro" id="IPR038614">
    <property type="entry name" value="GK_N_sf"/>
</dbReference>
<gene>
    <name evidence="3" type="ORF">SAMEA2273876_02679</name>
</gene>
<dbReference type="InterPro" id="IPR037035">
    <property type="entry name" value="GK-like_C_sf"/>
</dbReference>
<sequence length="420" mass="43376">MSKARIADELRTLFATAVRSADPHAVLLEQLPEKPSGRCIVVGAGKASAAMAAALEVAWPDVEMHGVVVTRYGHAVATQKIRIVEASHPVSDAMSEMASMLMLEQVKNLNADDCVIALISGGGSALLALPRQGISLADKQALNRALLQSGATITEMNIVRKQLSDIKGGRLALAAMPAKVVTLIISDVPGDEPQAIASGPTVADSSSPEAALEIVTRYGITLPSPVLDVLQTPRPAVTAADIRSEVRIIATPSGALEAAAEQARTLGYTPLILGDALEGESAQLGVMMAGIARSVKYHGYPLRPPAVLLSGGETTVTIGPEGAGRGGRNSEFLLALACALRGEAGIWALAADSDGIDGTEDAAGALVTPDTLIRAQQAGLDARALLSAHDSYRFFAALGDLAITGPTLTNVNDIRAIIIT</sequence>
<dbReference type="Gene3D" id="3.40.50.10180">
    <property type="entry name" value="Glycerate kinase, MOFRL-like N-terminal domain"/>
    <property type="match status" value="1"/>
</dbReference>
<dbReference type="AlphaFoldDB" id="A0A8G2E9A0"/>
<dbReference type="PANTHER" id="PTHR12227">
    <property type="entry name" value="GLYCERATE KINASE"/>
    <property type="match status" value="1"/>
</dbReference>
<reference evidence="3 4" key="1">
    <citation type="submission" date="2016-05" db="EMBL/GenBank/DDBJ databases">
        <authorList>
            <consortium name="Pathogen Informatics"/>
        </authorList>
    </citation>
    <scope>NUCLEOTIDE SEQUENCE [LARGE SCALE GENOMIC DNA]</scope>
    <source>
        <strain evidence="3 4">2880STDY5682802</strain>
    </source>
</reference>
<dbReference type="InterPro" id="IPR025286">
    <property type="entry name" value="MOFRL_assoc_dom"/>
</dbReference>
<evidence type="ECO:0000313" key="4">
    <source>
        <dbReference type="Proteomes" id="UP000078124"/>
    </source>
</evidence>
<evidence type="ECO:0000259" key="2">
    <source>
        <dbReference type="Pfam" id="PF13660"/>
    </source>
</evidence>
<protein>
    <submittedName>
        <fullName evidence="3">D-glycerate 2-kinase</fullName>
    </submittedName>
</protein>
<dbReference type="GO" id="GO:0005737">
    <property type="term" value="C:cytoplasm"/>
    <property type="evidence" value="ECO:0007669"/>
    <property type="project" value="TreeGrafter"/>
</dbReference>
<dbReference type="GO" id="GO:0008887">
    <property type="term" value="F:glycerate kinase activity"/>
    <property type="evidence" value="ECO:0007669"/>
    <property type="project" value="InterPro"/>
</dbReference>
<dbReference type="Gene3D" id="3.40.1480.10">
    <property type="entry name" value="MOFRL domain"/>
    <property type="match status" value="1"/>
</dbReference>
<keyword evidence="3" id="KW-0418">Kinase</keyword>
<dbReference type="Pfam" id="PF05161">
    <property type="entry name" value="MOFRL"/>
    <property type="match status" value="1"/>
</dbReference>
<dbReference type="FunFam" id="3.40.1480.10:FF:000002">
    <property type="entry name" value="Glycerate kinase"/>
    <property type="match status" value="1"/>
</dbReference>
<name>A0A8G2E9A0_RAOPL</name>
<comment type="caution">
    <text evidence="3">The sequence shown here is derived from an EMBL/GenBank/DDBJ whole genome shotgun (WGS) entry which is preliminary data.</text>
</comment>
<evidence type="ECO:0000313" key="3">
    <source>
        <dbReference type="EMBL" id="SAP83717.1"/>
    </source>
</evidence>
<proteinExistence type="predicted"/>
<feature type="domain" description="MOFRL-associated" evidence="2">
    <location>
        <begin position="10"/>
        <end position="231"/>
    </location>
</feature>
<dbReference type="RefSeq" id="WP_047664860.1">
    <property type="nucleotide sequence ID" value="NZ_ABZSJN020000194.1"/>
</dbReference>
<organism evidence="3 4">
    <name type="scientific">Raoultella planticola</name>
    <name type="common">Klebsiella planticola</name>
    <dbReference type="NCBI Taxonomy" id="575"/>
    <lineage>
        <taxon>Bacteria</taxon>
        <taxon>Pseudomonadati</taxon>
        <taxon>Pseudomonadota</taxon>
        <taxon>Gammaproteobacteria</taxon>
        <taxon>Enterobacterales</taxon>
        <taxon>Enterobacteriaceae</taxon>
        <taxon>Klebsiella/Raoultella group</taxon>
        <taxon>Raoultella</taxon>
    </lineage>
</organism>
<dbReference type="SUPFAM" id="SSF82544">
    <property type="entry name" value="GckA/TtuD-like"/>
    <property type="match status" value="1"/>
</dbReference>
<dbReference type="Proteomes" id="UP000078124">
    <property type="component" value="Unassembled WGS sequence"/>
</dbReference>
<dbReference type="GeneID" id="57430427"/>
<evidence type="ECO:0000259" key="1">
    <source>
        <dbReference type="Pfam" id="PF05161"/>
    </source>
</evidence>
<dbReference type="InterPro" id="IPR007835">
    <property type="entry name" value="MOFRL"/>
</dbReference>
<accession>A0A8G2E9A0</accession>
<keyword evidence="3" id="KW-0808">Transferase</keyword>